<gene>
    <name evidence="1" type="ORF">ECRASSUSDP1_LOCUS6467</name>
</gene>
<dbReference type="Gene3D" id="1.25.10.10">
    <property type="entry name" value="Leucine-rich Repeat Variant"/>
    <property type="match status" value="1"/>
</dbReference>
<evidence type="ECO:0000313" key="2">
    <source>
        <dbReference type="Proteomes" id="UP001295684"/>
    </source>
</evidence>
<dbReference type="AlphaFoldDB" id="A0AAD1XAX1"/>
<organism evidence="1 2">
    <name type="scientific">Euplotes crassus</name>
    <dbReference type="NCBI Taxonomy" id="5936"/>
    <lineage>
        <taxon>Eukaryota</taxon>
        <taxon>Sar</taxon>
        <taxon>Alveolata</taxon>
        <taxon>Ciliophora</taxon>
        <taxon>Intramacronucleata</taxon>
        <taxon>Spirotrichea</taxon>
        <taxon>Hypotrichia</taxon>
        <taxon>Euplotida</taxon>
        <taxon>Euplotidae</taxon>
        <taxon>Moneuplotes</taxon>
    </lineage>
</organism>
<dbReference type="SUPFAM" id="SSF48371">
    <property type="entry name" value="ARM repeat"/>
    <property type="match status" value="1"/>
</dbReference>
<comment type="caution">
    <text evidence="1">The sequence shown here is derived from an EMBL/GenBank/DDBJ whole genome shotgun (WGS) entry which is preliminary data.</text>
</comment>
<sequence length="468" mass="56223">MEKQPEIEKDKLRKERKKMDTALKNYKKEFKIIMERTNILYNYEDESKDSQIKNKNKYLQRLLERILESDRRFIDHIFRPKIERIMEMIMKNLFRPLPTKKLTDLDMTEGNAETEEVLDKSWSTLEILYEILINIIQHPVMSESVLKYFLTEEFIQSILDLFESQNAQERDYLKQITHKLYSKVVKRRRLFRRMFNNHFIALIYEKPTSNGPNEILDIYAAIISGFAIPLRPEHIEFFKNFLTPLLKLQNCSKFYEEILRCILIFLQKDPNLSEILLTTVLDIWPYANTNKELAFLVTLYESLDVISSLENIQIYIEPLSKRISACLNSEHVQVIDRCMTFFERDSMINMLREYATEMYPIIVPPIERQIKEHWHETLKSNFDDLKKILMELDIDTYEEVKDDYQEKQEFKRSKRAELDSKWKILEDRIKDSQPNYIPPALPFQSDTCVSDYNELYFSVCQKDKNLQE</sequence>
<dbReference type="PANTHER" id="PTHR10257">
    <property type="entry name" value="SERINE/THREONINE PROTEIN PHOSPHATASE 2A PP2A REGULATORY SUBUNIT B"/>
    <property type="match status" value="1"/>
</dbReference>
<proteinExistence type="predicted"/>
<accession>A0AAD1XAX1</accession>
<evidence type="ECO:0008006" key="3">
    <source>
        <dbReference type="Google" id="ProtNLM"/>
    </source>
</evidence>
<keyword evidence="2" id="KW-1185">Reference proteome</keyword>
<dbReference type="Proteomes" id="UP001295684">
    <property type="component" value="Unassembled WGS sequence"/>
</dbReference>
<name>A0AAD1XAX1_EUPCR</name>
<dbReference type="InterPro" id="IPR011989">
    <property type="entry name" value="ARM-like"/>
</dbReference>
<evidence type="ECO:0000313" key="1">
    <source>
        <dbReference type="EMBL" id="CAI2365117.1"/>
    </source>
</evidence>
<dbReference type="PANTHER" id="PTHR10257:SF3">
    <property type="entry name" value="SERINE_THREONINE-PROTEIN PHOSPHATASE 2A 56 KDA REGULATORY SUBUNIT GAMMA ISOFORM"/>
    <property type="match status" value="1"/>
</dbReference>
<dbReference type="InterPro" id="IPR002554">
    <property type="entry name" value="PP2A_B56"/>
</dbReference>
<protein>
    <recommendedName>
        <fullName evidence="3">Serine/threonine protein phosphatase 2A regulatory subunit</fullName>
    </recommendedName>
</protein>
<dbReference type="GO" id="GO:0007165">
    <property type="term" value="P:signal transduction"/>
    <property type="evidence" value="ECO:0007669"/>
    <property type="project" value="InterPro"/>
</dbReference>
<reference evidence="1" key="1">
    <citation type="submission" date="2023-07" db="EMBL/GenBank/DDBJ databases">
        <authorList>
            <consortium name="AG Swart"/>
            <person name="Singh M."/>
            <person name="Singh A."/>
            <person name="Seah K."/>
            <person name="Emmerich C."/>
        </authorList>
    </citation>
    <scope>NUCLEOTIDE SEQUENCE</scope>
    <source>
        <strain evidence="1">DP1</strain>
    </source>
</reference>
<dbReference type="GO" id="GO:0000159">
    <property type="term" value="C:protein phosphatase type 2A complex"/>
    <property type="evidence" value="ECO:0007669"/>
    <property type="project" value="InterPro"/>
</dbReference>
<dbReference type="InterPro" id="IPR016024">
    <property type="entry name" value="ARM-type_fold"/>
</dbReference>
<dbReference type="EMBL" id="CAMPGE010006270">
    <property type="protein sequence ID" value="CAI2365117.1"/>
    <property type="molecule type" value="Genomic_DNA"/>
</dbReference>
<dbReference type="Pfam" id="PF01603">
    <property type="entry name" value="B56"/>
    <property type="match status" value="1"/>
</dbReference>
<dbReference type="GO" id="GO:0019888">
    <property type="term" value="F:protein phosphatase regulator activity"/>
    <property type="evidence" value="ECO:0007669"/>
    <property type="project" value="InterPro"/>
</dbReference>